<dbReference type="Proteomes" id="UP000001916">
    <property type="component" value="Chromosome"/>
</dbReference>
<accession>D7BFE9</accession>
<dbReference type="KEGG" id="msv:Mesil_1616"/>
<dbReference type="EMBL" id="CP002042">
    <property type="protein sequence ID" value="ADH63502.1"/>
    <property type="molecule type" value="Genomic_DNA"/>
</dbReference>
<dbReference type="SUPFAM" id="SSF53474">
    <property type="entry name" value="alpha/beta-Hydrolases"/>
    <property type="match status" value="1"/>
</dbReference>
<dbReference type="HOGENOM" id="CLU_166215_0_0_0"/>
<evidence type="ECO:0000313" key="2">
    <source>
        <dbReference type="Proteomes" id="UP000001916"/>
    </source>
</evidence>
<evidence type="ECO:0000313" key="1">
    <source>
        <dbReference type="EMBL" id="ADH63502.1"/>
    </source>
</evidence>
<keyword evidence="2" id="KW-1185">Reference proteome</keyword>
<dbReference type="STRING" id="526227.Mesil_1616"/>
<dbReference type="RefSeq" id="WP_013158065.1">
    <property type="nucleotide sequence ID" value="NC_014212.1"/>
</dbReference>
<dbReference type="eggNOG" id="COG2267">
    <property type="taxonomic scope" value="Bacteria"/>
</dbReference>
<name>D7BFE9_ALLS1</name>
<dbReference type="AlphaFoldDB" id="D7BFE9"/>
<proteinExistence type="predicted"/>
<sequence>MYLNLYGLNLVYDVHGKGEPVLLVAETAQAWADAFPIPPGYRFLLPDLPGFGRSEGPPMTPEELAEYPLALVTMLNLGRPKIGARGRGERVGKLVADRLGTDFRVIQDRGDLERWLAAR</sequence>
<reference evidence="1 2" key="1">
    <citation type="journal article" date="2010" name="Stand. Genomic Sci.">
        <title>Complete genome sequence of Meiothermus silvanus type strain (VI-R2).</title>
        <authorList>
            <person name="Sikorski J."/>
            <person name="Tindall B.J."/>
            <person name="Lowry S."/>
            <person name="Lucas S."/>
            <person name="Nolan M."/>
            <person name="Copeland A."/>
            <person name="Glavina Del Rio T."/>
            <person name="Tice H."/>
            <person name="Cheng J.F."/>
            <person name="Han C."/>
            <person name="Pitluck S."/>
            <person name="Liolios K."/>
            <person name="Ivanova N."/>
            <person name="Mavromatis K."/>
            <person name="Mikhailova N."/>
            <person name="Pati A."/>
            <person name="Goodwin L."/>
            <person name="Chen A."/>
            <person name="Palaniappan K."/>
            <person name="Land M."/>
            <person name="Hauser L."/>
            <person name="Chang Y.J."/>
            <person name="Jeffries C.D."/>
            <person name="Rohde M."/>
            <person name="Goker M."/>
            <person name="Woyke T."/>
            <person name="Bristow J."/>
            <person name="Eisen J.A."/>
            <person name="Markowitz V."/>
            <person name="Hugenholtz P."/>
            <person name="Kyrpides N.C."/>
            <person name="Klenk H.P."/>
            <person name="Lapidus A."/>
        </authorList>
    </citation>
    <scope>NUCLEOTIDE SEQUENCE [LARGE SCALE GENOMIC DNA]</scope>
    <source>
        <strain evidence="2">ATCC 700542 / DSM 9946 / VI-R2</strain>
    </source>
</reference>
<dbReference type="InterPro" id="IPR029058">
    <property type="entry name" value="AB_hydrolase_fold"/>
</dbReference>
<gene>
    <name evidence="1" type="ordered locus">Mesil_1616</name>
</gene>
<dbReference type="Gene3D" id="3.40.50.12270">
    <property type="match status" value="1"/>
</dbReference>
<evidence type="ECO:0008006" key="3">
    <source>
        <dbReference type="Google" id="ProtNLM"/>
    </source>
</evidence>
<organism evidence="1 2">
    <name type="scientific">Allomeiothermus silvanus (strain ATCC 700542 / DSM 9946 / NBRC 106475 / NCIMB 13440 / VI-R2)</name>
    <name type="common">Thermus silvanus</name>
    <dbReference type="NCBI Taxonomy" id="526227"/>
    <lineage>
        <taxon>Bacteria</taxon>
        <taxon>Thermotogati</taxon>
        <taxon>Deinococcota</taxon>
        <taxon>Deinococci</taxon>
        <taxon>Thermales</taxon>
        <taxon>Thermaceae</taxon>
        <taxon>Allomeiothermus</taxon>
    </lineage>
</organism>
<protein>
    <recommendedName>
        <fullName evidence="3">Alpha/beta hydrolase</fullName>
    </recommendedName>
</protein>